<dbReference type="Proteomes" id="UP000054248">
    <property type="component" value="Unassembled WGS sequence"/>
</dbReference>
<accession>A0A0C3KZG5</accession>
<dbReference type="SUPFAM" id="SSF53098">
    <property type="entry name" value="Ribonuclease H-like"/>
    <property type="match status" value="1"/>
</dbReference>
<reference evidence="1 2" key="1">
    <citation type="submission" date="2014-04" db="EMBL/GenBank/DDBJ databases">
        <authorList>
            <consortium name="DOE Joint Genome Institute"/>
            <person name="Kuo A."/>
            <person name="Girlanda M."/>
            <person name="Perotto S."/>
            <person name="Kohler A."/>
            <person name="Nagy L.G."/>
            <person name="Floudas D."/>
            <person name="Copeland A."/>
            <person name="Barry K.W."/>
            <person name="Cichocki N."/>
            <person name="Veneault-Fourrey C."/>
            <person name="LaButti K."/>
            <person name="Lindquist E.A."/>
            <person name="Lipzen A."/>
            <person name="Lundell T."/>
            <person name="Morin E."/>
            <person name="Murat C."/>
            <person name="Sun H."/>
            <person name="Tunlid A."/>
            <person name="Henrissat B."/>
            <person name="Grigoriev I.V."/>
            <person name="Hibbett D.S."/>
            <person name="Martin F."/>
            <person name="Nordberg H.P."/>
            <person name="Cantor M.N."/>
            <person name="Hua S.X."/>
        </authorList>
    </citation>
    <scope>NUCLEOTIDE SEQUENCE [LARGE SCALE GENOMIC DNA]</scope>
    <source>
        <strain evidence="1 2">MUT 4182</strain>
    </source>
</reference>
<dbReference type="EMBL" id="KN823019">
    <property type="protein sequence ID" value="KIO26788.1"/>
    <property type="molecule type" value="Genomic_DNA"/>
</dbReference>
<organism evidence="1 2">
    <name type="scientific">Tulasnella calospora MUT 4182</name>
    <dbReference type="NCBI Taxonomy" id="1051891"/>
    <lineage>
        <taxon>Eukaryota</taxon>
        <taxon>Fungi</taxon>
        <taxon>Dikarya</taxon>
        <taxon>Basidiomycota</taxon>
        <taxon>Agaricomycotina</taxon>
        <taxon>Agaricomycetes</taxon>
        <taxon>Cantharellales</taxon>
        <taxon>Tulasnellaceae</taxon>
        <taxon>Tulasnella</taxon>
    </lineage>
</organism>
<dbReference type="AlphaFoldDB" id="A0A0C3KZG5"/>
<feature type="non-terminal residue" evidence="1">
    <location>
        <position position="1"/>
    </location>
</feature>
<sequence>RCFPHVVNLSVNSFLDNLTNVPSLPASASSNQIMYRQALLRDPVARGKKLVTACRASGHRRTGLRDTIIKGNLDSSFRDVHGQPCQLPVYALCQDCPTRWSSVLILIRRLLILYPAIEKFLLSDGQEDIADFALDRADLLILQDVLQVLMSTHLVQELLSGEKTPTLGIAFPAYELLLENWKQLSTSIPELSHAISAAITKIAEYVAHSRKSHLPTIAMGMSSAMLWVRNLVHLIFLSYGTVLNPASKMTWMEKAWSSEEVSEAKQTVINAVSNFVASFFNPLTSYPWNLLDAALP</sequence>
<dbReference type="InterPro" id="IPR012337">
    <property type="entry name" value="RNaseH-like_sf"/>
</dbReference>
<evidence type="ECO:0000313" key="2">
    <source>
        <dbReference type="Proteomes" id="UP000054248"/>
    </source>
</evidence>
<protein>
    <submittedName>
        <fullName evidence="1">Uncharacterized protein</fullName>
    </submittedName>
</protein>
<name>A0A0C3KZG5_9AGAM</name>
<dbReference type="HOGENOM" id="CLU_009123_6_0_1"/>
<gene>
    <name evidence="1" type="ORF">M407DRAFT_234245</name>
</gene>
<dbReference type="OrthoDB" id="2790258at2759"/>
<evidence type="ECO:0000313" key="1">
    <source>
        <dbReference type="EMBL" id="KIO26788.1"/>
    </source>
</evidence>
<reference evidence="2" key="2">
    <citation type="submission" date="2015-01" db="EMBL/GenBank/DDBJ databases">
        <title>Evolutionary Origins and Diversification of the Mycorrhizal Mutualists.</title>
        <authorList>
            <consortium name="DOE Joint Genome Institute"/>
            <consortium name="Mycorrhizal Genomics Consortium"/>
            <person name="Kohler A."/>
            <person name="Kuo A."/>
            <person name="Nagy L.G."/>
            <person name="Floudas D."/>
            <person name="Copeland A."/>
            <person name="Barry K.W."/>
            <person name="Cichocki N."/>
            <person name="Veneault-Fourrey C."/>
            <person name="LaButti K."/>
            <person name="Lindquist E.A."/>
            <person name="Lipzen A."/>
            <person name="Lundell T."/>
            <person name="Morin E."/>
            <person name="Murat C."/>
            <person name="Riley R."/>
            <person name="Ohm R."/>
            <person name="Sun H."/>
            <person name="Tunlid A."/>
            <person name="Henrissat B."/>
            <person name="Grigoriev I.V."/>
            <person name="Hibbett D.S."/>
            <person name="Martin F."/>
        </authorList>
    </citation>
    <scope>NUCLEOTIDE SEQUENCE [LARGE SCALE GENOMIC DNA]</scope>
    <source>
        <strain evidence="2">MUT 4182</strain>
    </source>
</reference>
<proteinExistence type="predicted"/>
<keyword evidence="2" id="KW-1185">Reference proteome</keyword>